<dbReference type="InterPro" id="IPR021417">
    <property type="entry name" value="DUF3060"/>
</dbReference>
<accession>A0A3S4V9P5</accession>
<sequence>MSCPPLLRCASFVTACLLALSGCSAVQAVLSGSSSSSPSHVRETAASEAKKPADDPDTNDPDATGPVDSLEYGNCTSSEVRDYDEELTDNDEEDSRAQAEVQVTKVIPASDQVNVTTDGLTVDQVVKVSAGARDVTITATNLVVIIEGEIESLTVHGFNNTIWIDAARKVTFGSSDDDNLNHVFWHSTPPQSKVDPQGANVVGKDIHAPVIRSCSVFS</sequence>
<dbReference type="RefSeq" id="WP_126413640.1">
    <property type="nucleotide sequence ID" value="NZ_JASPER010000010.1"/>
</dbReference>
<gene>
    <name evidence="3" type="ORF">NCTC10951_00935</name>
</gene>
<protein>
    <submittedName>
        <fullName evidence="3">Uncharacterized protein</fullName>
    </submittedName>
</protein>
<organism evidence="3 4">
    <name type="scientific">Actinomyces viscosus</name>
    <dbReference type="NCBI Taxonomy" id="1656"/>
    <lineage>
        <taxon>Bacteria</taxon>
        <taxon>Bacillati</taxon>
        <taxon>Actinomycetota</taxon>
        <taxon>Actinomycetes</taxon>
        <taxon>Actinomycetales</taxon>
        <taxon>Actinomycetaceae</taxon>
        <taxon>Actinomyces</taxon>
    </lineage>
</organism>
<feature type="region of interest" description="Disordered" evidence="1">
    <location>
        <begin position="31"/>
        <end position="95"/>
    </location>
</feature>
<feature type="chain" id="PRO_5043747396" evidence="2">
    <location>
        <begin position="29"/>
        <end position="218"/>
    </location>
</feature>
<feature type="compositionally biased region" description="Acidic residues" evidence="1">
    <location>
        <begin position="82"/>
        <end position="94"/>
    </location>
</feature>
<dbReference type="OrthoDB" id="3257335at2"/>
<feature type="signal peptide" evidence="2">
    <location>
        <begin position="1"/>
        <end position="28"/>
    </location>
</feature>
<dbReference type="AlphaFoldDB" id="A0A3S4V9P5"/>
<dbReference type="Proteomes" id="UP000268658">
    <property type="component" value="Chromosome"/>
</dbReference>
<feature type="compositionally biased region" description="Basic and acidic residues" evidence="1">
    <location>
        <begin position="40"/>
        <end position="54"/>
    </location>
</feature>
<evidence type="ECO:0000313" key="4">
    <source>
        <dbReference type="Proteomes" id="UP000268658"/>
    </source>
</evidence>
<dbReference type="KEGG" id="avc:NCTC10951_00935"/>
<dbReference type="EMBL" id="LR134477">
    <property type="protein sequence ID" value="VEI15050.1"/>
    <property type="molecule type" value="Genomic_DNA"/>
</dbReference>
<evidence type="ECO:0000256" key="2">
    <source>
        <dbReference type="SAM" id="SignalP"/>
    </source>
</evidence>
<name>A0A3S4V9P5_ACTVI</name>
<evidence type="ECO:0000313" key="3">
    <source>
        <dbReference type="EMBL" id="VEI15050.1"/>
    </source>
</evidence>
<reference evidence="3 4" key="1">
    <citation type="submission" date="2018-12" db="EMBL/GenBank/DDBJ databases">
        <authorList>
            <consortium name="Pathogen Informatics"/>
        </authorList>
    </citation>
    <scope>NUCLEOTIDE SEQUENCE [LARGE SCALE GENOMIC DNA]</scope>
    <source>
        <strain evidence="3 4">NCTC10951</strain>
    </source>
</reference>
<keyword evidence="2" id="KW-0732">Signal</keyword>
<dbReference type="Pfam" id="PF11259">
    <property type="entry name" value="DUF3060"/>
    <property type="match status" value="1"/>
</dbReference>
<proteinExistence type="predicted"/>
<evidence type="ECO:0000256" key="1">
    <source>
        <dbReference type="SAM" id="MobiDB-lite"/>
    </source>
</evidence>